<gene>
    <name evidence="1" type="ORF">PRUPE_3G084400</name>
</gene>
<keyword evidence="2" id="KW-1185">Reference proteome</keyword>
<proteinExistence type="predicted"/>
<accession>A0A251PXA4</accession>
<sequence length="66" mass="7549">MDIECHSSIFLIKCLQRACEIEKVLLSLIFLSLKSLPIQKKKKDFLFKPHTSLTSPHVLSSPQLLI</sequence>
<dbReference type="Gramene" id="ONI16203">
    <property type="protein sequence ID" value="ONI16203"/>
    <property type="gene ID" value="PRUPE_3G084400"/>
</dbReference>
<name>A0A251PXA4_PRUPE</name>
<reference evidence="1 2" key="1">
    <citation type="journal article" date="2013" name="Nat. Genet.">
        <title>The high-quality draft genome of peach (Prunus persica) identifies unique patterns of genetic diversity, domestication and genome evolution.</title>
        <authorList>
            <consortium name="International Peach Genome Initiative"/>
            <person name="Verde I."/>
            <person name="Abbott A.G."/>
            <person name="Scalabrin S."/>
            <person name="Jung S."/>
            <person name="Shu S."/>
            <person name="Marroni F."/>
            <person name="Zhebentyayeva T."/>
            <person name="Dettori M.T."/>
            <person name="Grimwood J."/>
            <person name="Cattonaro F."/>
            <person name="Zuccolo A."/>
            <person name="Rossini L."/>
            <person name="Jenkins J."/>
            <person name="Vendramin E."/>
            <person name="Meisel L.A."/>
            <person name="Decroocq V."/>
            <person name="Sosinski B."/>
            <person name="Prochnik S."/>
            <person name="Mitros T."/>
            <person name="Policriti A."/>
            <person name="Cipriani G."/>
            <person name="Dondini L."/>
            <person name="Ficklin S."/>
            <person name="Goodstein D.M."/>
            <person name="Xuan P."/>
            <person name="Del Fabbro C."/>
            <person name="Aramini V."/>
            <person name="Copetti D."/>
            <person name="Gonzalez S."/>
            <person name="Horner D.S."/>
            <person name="Falchi R."/>
            <person name="Lucas S."/>
            <person name="Mica E."/>
            <person name="Maldonado J."/>
            <person name="Lazzari B."/>
            <person name="Bielenberg D."/>
            <person name="Pirona R."/>
            <person name="Miculan M."/>
            <person name="Barakat A."/>
            <person name="Testolin R."/>
            <person name="Stella A."/>
            <person name="Tartarini S."/>
            <person name="Tonutti P."/>
            <person name="Arus P."/>
            <person name="Orellana A."/>
            <person name="Wells C."/>
            <person name="Main D."/>
            <person name="Vizzotto G."/>
            <person name="Silva H."/>
            <person name="Salamini F."/>
            <person name="Schmutz J."/>
            <person name="Morgante M."/>
            <person name="Rokhsar D.S."/>
        </authorList>
    </citation>
    <scope>NUCLEOTIDE SEQUENCE [LARGE SCALE GENOMIC DNA]</scope>
    <source>
        <strain evidence="2">cv. Nemared</strain>
    </source>
</reference>
<dbReference type="AlphaFoldDB" id="A0A251PXA4"/>
<evidence type="ECO:0000313" key="2">
    <source>
        <dbReference type="Proteomes" id="UP000006882"/>
    </source>
</evidence>
<evidence type="ECO:0000313" key="1">
    <source>
        <dbReference type="EMBL" id="ONI16203.1"/>
    </source>
</evidence>
<organism evidence="1 2">
    <name type="scientific">Prunus persica</name>
    <name type="common">Peach</name>
    <name type="synonym">Amygdalus persica</name>
    <dbReference type="NCBI Taxonomy" id="3760"/>
    <lineage>
        <taxon>Eukaryota</taxon>
        <taxon>Viridiplantae</taxon>
        <taxon>Streptophyta</taxon>
        <taxon>Embryophyta</taxon>
        <taxon>Tracheophyta</taxon>
        <taxon>Spermatophyta</taxon>
        <taxon>Magnoliopsida</taxon>
        <taxon>eudicotyledons</taxon>
        <taxon>Gunneridae</taxon>
        <taxon>Pentapetalae</taxon>
        <taxon>rosids</taxon>
        <taxon>fabids</taxon>
        <taxon>Rosales</taxon>
        <taxon>Rosaceae</taxon>
        <taxon>Amygdaloideae</taxon>
        <taxon>Amygdaleae</taxon>
        <taxon>Prunus</taxon>
    </lineage>
</organism>
<protein>
    <submittedName>
        <fullName evidence="1">Uncharacterized protein</fullName>
    </submittedName>
</protein>
<dbReference type="Proteomes" id="UP000006882">
    <property type="component" value="Chromosome G3"/>
</dbReference>
<dbReference type="EMBL" id="CM007653">
    <property type="protein sequence ID" value="ONI16203.1"/>
    <property type="molecule type" value="Genomic_DNA"/>
</dbReference>